<sequence length="226" mass="24403">MNSEHPESNLRLPKGIINLQDRYSSSIMDGRVRKIATPPMVDKGKIEYHRSLSQGSSRRLLPASYYSLESLLLLICLTVSLLILPLILPPLPPPPFMLLLLPIVILAVLMILAFMPSNVRDITFDHIYECAVEFGFSGLFHFCGVWIPSCMACFAVENPICMEASLSGVSGAPTGVVMPLPVQIAALGGIASSVRGSVSYVDPLKAPPTRVDIVSSLSVPSKSLNA</sequence>
<organism evidence="14 15">
    <name type="scientific">Acer yangbiense</name>
    <dbReference type="NCBI Taxonomy" id="1000413"/>
    <lineage>
        <taxon>Eukaryota</taxon>
        <taxon>Viridiplantae</taxon>
        <taxon>Streptophyta</taxon>
        <taxon>Embryophyta</taxon>
        <taxon>Tracheophyta</taxon>
        <taxon>Spermatophyta</taxon>
        <taxon>Magnoliopsida</taxon>
        <taxon>eudicotyledons</taxon>
        <taxon>Gunneridae</taxon>
        <taxon>Pentapetalae</taxon>
        <taxon>rosids</taxon>
        <taxon>malvids</taxon>
        <taxon>Sapindales</taxon>
        <taxon>Sapindaceae</taxon>
        <taxon>Hippocastanoideae</taxon>
        <taxon>Acereae</taxon>
        <taxon>Acer</taxon>
    </lineage>
</organism>
<keyword evidence="11 13" id="KW-0472">Membrane</keyword>
<evidence type="ECO:0000256" key="6">
    <source>
        <dbReference type="ARBA" id="ARBA00022473"/>
    </source>
</evidence>
<accession>A0A5C7IV35</accession>
<keyword evidence="8 13" id="KW-0812">Transmembrane</keyword>
<proteinExistence type="inferred from homology"/>
<keyword evidence="9" id="KW-0256">Endoplasmic reticulum</keyword>
<keyword evidence="6" id="KW-0217">Developmental protein</keyword>
<evidence type="ECO:0000256" key="10">
    <source>
        <dbReference type="ARBA" id="ARBA00022989"/>
    </source>
</evidence>
<dbReference type="PANTHER" id="PTHR36023">
    <property type="entry name" value="ARGOS-LIKE PROTEIN"/>
    <property type="match status" value="1"/>
</dbReference>
<dbReference type="AlphaFoldDB" id="A0A5C7IV35"/>
<reference evidence="15" key="1">
    <citation type="journal article" date="2019" name="Gigascience">
        <title>De novo genome assembly of the endangered Acer yangbiense, a plant species with extremely small populations endemic to Yunnan Province, China.</title>
        <authorList>
            <person name="Yang J."/>
            <person name="Wariss H.M."/>
            <person name="Tao L."/>
            <person name="Zhang R."/>
            <person name="Yun Q."/>
            <person name="Hollingsworth P."/>
            <person name="Dao Z."/>
            <person name="Luo G."/>
            <person name="Guo H."/>
            <person name="Ma Y."/>
            <person name="Sun W."/>
        </authorList>
    </citation>
    <scope>NUCLEOTIDE SEQUENCE [LARGE SCALE GENOMIC DNA]</scope>
    <source>
        <strain evidence="15">cv. Malutang</strain>
    </source>
</reference>
<dbReference type="GO" id="GO:0005634">
    <property type="term" value="C:nucleus"/>
    <property type="evidence" value="ECO:0007669"/>
    <property type="project" value="UniProtKB-SubCell"/>
</dbReference>
<dbReference type="OrthoDB" id="1725137at2759"/>
<dbReference type="GO" id="GO:0046622">
    <property type="term" value="P:positive regulation of organ growth"/>
    <property type="evidence" value="ECO:0007669"/>
    <property type="project" value="InterPro"/>
</dbReference>
<dbReference type="EMBL" id="VAHF01000001">
    <property type="protein sequence ID" value="TXG72959.1"/>
    <property type="molecule type" value="Genomic_DNA"/>
</dbReference>
<evidence type="ECO:0000256" key="5">
    <source>
        <dbReference type="ARBA" id="ARBA00006891"/>
    </source>
</evidence>
<feature type="transmembrane region" description="Helical" evidence="13">
    <location>
        <begin position="66"/>
        <end position="88"/>
    </location>
</feature>
<evidence type="ECO:0000256" key="11">
    <source>
        <dbReference type="ARBA" id="ARBA00023136"/>
    </source>
</evidence>
<evidence type="ECO:0000256" key="1">
    <source>
        <dbReference type="ARBA" id="ARBA00004123"/>
    </source>
</evidence>
<keyword evidence="15" id="KW-1185">Reference proteome</keyword>
<evidence type="ECO:0000313" key="15">
    <source>
        <dbReference type="Proteomes" id="UP000323000"/>
    </source>
</evidence>
<comment type="similarity">
    <text evidence="5">Belongs to the plant organ size related (OSR) protein family.</text>
</comment>
<comment type="caution">
    <text evidence="14">The sequence shown here is derived from an EMBL/GenBank/DDBJ whole genome shotgun (WGS) entry which is preliminary data.</text>
</comment>
<evidence type="ECO:0000256" key="4">
    <source>
        <dbReference type="ARBA" id="ARBA00004496"/>
    </source>
</evidence>
<dbReference type="InterPro" id="IPR037468">
    <property type="entry name" value="ARGOS/ARL/OSR1"/>
</dbReference>
<comment type="subcellular location">
    <subcellularLocation>
        <location evidence="4">Cytoplasm</location>
    </subcellularLocation>
    <subcellularLocation>
        <location evidence="3">Endoplasmic reticulum</location>
    </subcellularLocation>
    <subcellularLocation>
        <location evidence="2">Membrane</location>
        <topology evidence="2">Multi-pass membrane protein</topology>
    </subcellularLocation>
    <subcellularLocation>
        <location evidence="1">Nucleus</location>
    </subcellularLocation>
</comment>
<gene>
    <name evidence="14" type="ORF">EZV62_001538</name>
</gene>
<keyword evidence="7" id="KW-0963">Cytoplasm</keyword>
<dbReference type="GO" id="GO:0016020">
    <property type="term" value="C:membrane"/>
    <property type="evidence" value="ECO:0007669"/>
    <property type="project" value="UniProtKB-SubCell"/>
</dbReference>
<keyword evidence="10 13" id="KW-1133">Transmembrane helix</keyword>
<evidence type="ECO:0000256" key="13">
    <source>
        <dbReference type="SAM" id="Phobius"/>
    </source>
</evidence>
<dbReference type="PANTHER" id="PTHR36023:SF3">
    <property type="entry name" value="ARGOS-LIKE PROTEIN"/>
    <property type="match status" value="1"/>
</dbReference>
<evidence type="ECO:0000256" key="9">
    <source>
        <dbReference type="ARBA" id="ARBA00022824"/>
    </source>
</evidence>
<evidence type="ECO:0000256" key="7">
    <source>
        <dbReference type="ARBA" id="ARBA00022490"/>
    </source>
</evidence>
<keyword evidence="12" id="KW-0539">Nucleus</keyword>
<dbReference type="Proteomes" id="UP000323000">
    <property type="component" value="Chromosome 1"/>
</dbReference>
<feature type="transmembrane region" description="Helical" evidence="13">
    <location>
        <begin position="94"/>
        <end position="115"/>
    </location>
</feature>
<protein>
    <submittedName>
        <fullName evidence="14">Uncharacterized protein</fullName>
    </submittedName>
</protein>
<name>A0A5C7IV35_9ROSI</name>
<evidence type="ECO:0000256" key="8">
    <source>
        <dbReference type="ARBA" id="ARBA00022692"/>
    </source>
</evidence>
<evidence type="ECO:0000256" key="12">
    <source>
        <dbReference type="ARBA" id="ARBA00023242"/>
    </source>
</evidence>
<dbReference type="GO" id="GO:0009725">
    <property type="term" value="P:response to hormone"/>
    <property type="evidence" value="ECO:0007669"/>
    <property type="project" value="UniProtKB-ARBA"/>
</dbReference>
<evidence type="ECO:0000313" key="14">
    <source>
        <dbReference type="EMBL" id="TXG72959.1"/>
    </source>
</evidence>
<evidence type="ECO:0000256" key="2">
    <source>
        <dbReference type="ARBA" id="ARBA00004141"/>
    </source>
</evidence>
<evidence type="ECO:0000256" key="3">
    <source>
        <dbReference type="ARBA" id="ARBA00004240"/>
    </source>
</evidence>
<dbReference type="GO" id="GO:0005783">
    <property type="term" value="C:endoplasmic reticulum"/>
    <property type="evidence" value="ECO:0007669"/>
    <property type="project" value="UniProtKB-SubCell"/>
</dbReference>